<dbReference type="AlphaFoldDB" id="A0A9P5NRE2"/>
<name>A0A9P5NRE2_GYMJU</name>
<evidence type="ECO:0000313" key="1">
    <source>
        <dbReference type="EMBL" id="KAF8903883.1"/>
    </source>
</evidence>
<accession>A0A9P5NRE2</accession>
<organism evidence="1 2">
    <name type="scientific">Gymnopilus junonius</name>
    <name type="common">Spectacular rustgill mushroom</name>
    <name type="synonym">Gymnopilus spectabilis subsp. junonius</name>
    <dbReference type="NCBI Taxonomy" id="109634"/>
    <lineage>
        <taxon>Eukaryota</taxon>
        <taxon>Fungi</taxon>
        <taxon>Dikarya</taxon>
        <taxon>Basidiomycota</taxon>
        <taxon>Agaricomycotina</taxon>
        <taxon>Agaricomycetes</taxon>
        <taxon>Agaricomycetidae</taxon>
        <taxon>Agaricales</taxon>
        <taxon>Agaricineae</taxon>
        <taxon>Hymenogastraceae</taxon>
        <taxon>Gymnopilus</taxon>
    </lineage>
</organism>
<dbReference type="Proteomes" id="UP000724874">
    <property type="component" value="Unassembled WGS sequence"/>
</dbReference>
<evidence type="ECO:0000313" key="2">
    <source>
        <dbReference type="Proteomes" id="UP000724874"/>
    </source>
</evidence>
<gene>
    <name evidence="1" type="ORF">CPB84DRAFT_709513</name>
</gene>
<keyword evidence="2" id="KW-1185">Reference proteome</keyword>
<sequence>MLHWANSLEKGVFSIKSSQRSSKHITHNRLKYLEIKPETKEVAPLLLDNLTLPSLTRFSYHVFIHDFNNPFPTKAFISFLRRSQISILQEFEIKAGNSWMMDEYLFRILRSLPPIRRLSLVCYPISMKLLWLGNDFFSKFAQILISHFPGLEELHLNVPNPLPFSWNIFLGFLESTYASFLDAPSSSNSANQKSSLRTHINIRLYIQLSAKASPPYIEASVASQLANSDWNHFLSLKVLDKMKGTDLVQDSLSFIRRRKGRVQASVASAS</sequence>
<proteinExistence type="predicted"/>
<reference evidence="1" key="1">
    <citation type="submission" date="2020-11" db="EMBL/GenBank/DDBJ databases">
        <authorList>
            <consortium name="DOE Joint Genome Institute"/>
            <person name="Ahrendt S."/>
            <person name="Riley R."/>
            <person name="Andreopoulos W."/>
            <person name="LaButti K."/>
            <person name="Pangilinan J."/>
            <person name="Ruiz-duenas F.J."/>
            <person name="Barrasa J.M."/>
            <person name="Sanchez-Garcia M."/>
            <person name="Camarero S."/>
            <person name="Miyauchi S."/>
            <person name="Serrano A."/>
            <person name="Linde D."/>
            <person name="Babiker R."/>
            <person name="Drula E."/>
            <person name="Ayuso-Fernandez I."/>
            <person name="Pacheco R."/>
            <person name="Padilla G."/>
            <person name="Ferreira P."/>
            <person name="Barriuso J."/>
            <person name="Kellner H."/>
            <person name="Castanera R."/>
            <person name="Alfaro M."/>
            <person name="Ramirez L."/>
            <person name="Pisabarro A.G."/>
            <person name="Kuo A."/>
            <person name="Tritt A."/>
            <person name="Lipzen A."/>
            <person name="He G."/>
            <person name="Yan M."/>
            <person name="Ng V."/>
            <person name="Cullen D."/>
            <person name="Martin F."/>
            <person name="Rosso M.-N."/>
            <person name="Henrissat B."/>
            <person name="Hibbett D."/>
            <person name="Martinez A.T."/>
            <person name="Grigoriev I.V."/>
        </authorList>
    </citation>
    <scope>NUCLEOTIDE SEQUENCE</scope>
    <source>
        <strain evidence="1">AH 44721</strain>
    </source>
</reference>
<dbReference type="EMBL" id="JADNYJ010000028">
    <property type="protein sequence ID" value="KAF8903883.1"/>
    <property type="molecule type" value="Genomic_DNA"/>
</dbReference>
<protein>
    <submittedName>
        <fullName evidence="1">Uncharacterized protein</fullName>
    </submittedName>
</protein>
<comment type="caution">
    <text evidence="1">The sequence shown here is derived from an EMBL/GenBank/DDBJ whole genome shotgun (WGS) entry which is preliminary data.</text>
</comment>